<dbReference type="Pfam" id="PF00743">
    <property type="entry name" value="FMO-like"/>
    <property type="match status" value="1"/>
</dbReference>
<dbReference type="GeneID" id="106474295"/>
<dbReference type="InterPro" id="IPR036188">
    <property type="entry name" value="FAD/NAD-bd_sf"/>
</dbReference>
<accession>A0ABM1BXA7</accession>
<dbReference type="Gene3D" id="3.50.50.60">
    <property type="entry name" value="FAD/NAD(P)-binding domain"/>
    <property type="match status" value="2"/>
</dbReference>
<keyword evidence="6" id="KW-0503">Monooxygenase</keyword>
<comment type="cofactor">
    <cofactor evidence="6">
        <name>FAD</name>
        <dbReference type="ChEBI" id="CHEBI:57692"/>
    </cofactor>
</comment>
<evidence type="ECO:0000256" key="1">
    <source>
        <dbReference type="ARBA" id="ARBA00009183"/>
    </source>
</evidence>
<evidence type="ECO:0000256" key="6">
    <source>
        <dbReference type="RuleBase" id="RU361177"/>
    </source>
</evidence>
<dbReference type="InterPro" id="IPR050346">
    <property type="entry name" value="FMO-like"/>
</dbReference>
<dbReference type="PANTHER" id="PTHR23023">
    <property type="entry name" value="DIMETHYLANILINE MONOOXYGENASE"/>
    <property type="match status" value="1"/>
</dbReference>
<keyword evidence="8" id="KW-1185">Reference proteome</keyword>
<feature type="transmembrane region" description="Helical" evidence="7">
    <location>
        <begin position="454"/>
        <end position="475"/>
    </location>
</feature>
<organism evidence="8 9">
    <name type="scientific">Limulus polyphemus</name>
    <name type="common">Atlantic horseshoe crab</name>
    <dbReference type="NCBI Taxonomy" id="6850"/>
    <lineage>
        <taxon>Eukaryota</taxon>
        <taxon>Metazoa</taxon>
        <taxon>Ecdysozoa</taxon>
        <taxon>Arthropoda</taxon>
        <taxon>Chelicerata</taxon>
        <taxon>Merostomata</taxon>
        <taxon>Xiphosura</taxon>
        <taxon>Limulidae</taxon>
        <taxon>Limulus</taxon>
    </lineage>
</organism>
<dbReference type="EC" id="1.-.-.-" evidence="6"/>
<sequence>MAGTKRVCIVGGGSSGLTSIKACLEEGLEPVCFEKTDQLGGLWRYRDDDSDGLASVMRSTIINSSKEMSAYSDFPPPKEFPNYMHNSYMIRYIEMYAEKFDLGQHIRYRHEILKVVENHDFDETGRWKVTIRDIDKNISFDDVYDGVMVYLSTRRGCWIIHRVGPNGMPFDATFLKRSWNTIWRSIPYSLLCYLSENYINNRFNHEIYQIKPKHRIFGQHPMVNDALPNRILSGTVELKGNIKAFTEKGVIFEEEEEEREADVIILATGYKIQFPFIDEKILSIENNNVDLYKYVIPPKLKHPSLAFIALAQPVGALFPIGEIQARWFALLMSKKAKLPPFGDMMADIKKKRADMAKRYFESPRNTIQIDWIPYMDEVSSLINAKPKLFNILLTDPGFFWHCVFGPCLPYQYRLNGPHPWPDARKTIMTYKDRVHYALKTRYSSRTKEVVQSPGFLKLVTSFLFLILLAFILSVLF</sequence>
<dbReference type="RefSeq" id="XP_013790436.2">
    <property type="nucleotide sequence ID" value="XM_013934982.2"/>
</dbReference>
<name>A0ABM1BXA7_LIMPO</name>
<keyword evidence="4" id="KW-0521">NADP</keyword>
<protein>
    <recommendedName>
        <fullName evidence="6">Flavin-containing monooxygenase</fullName>
        <ecNumber evidence="6">1.-.-.-</ecNumber>
    </recommendedName>
</protein>
<dbReference type="PRINTS" id="PR00370">
    <property type="entry name" value="FMOXYGENASE"/>
</dbReference>
<dbReference type="Proteomes" id="UP000694941">
    <property type="component" value="Unplaced"/>
</dbReference>
<evidence type="ECO:0000256" key="5">
    <source>
        <dbReference type="ARBA" id="ARBA00023002"/>
    </source>
</evidence>
<evidence type="ECO:0000313" key="9">
    <source>
        <dbReference type="RefSeq" id="XP_013790436.2"/>
    </source>
</evidence>
<keyword evidence="7" id="KW-1133">Transmembrane helix</keyword>
<evidence type="ECO:0000256" key="4">
    <source>
        <dbReference type="ARBA" id="ARBA00022857"/>
    </source>
</evidence>
<comment type="similarity">
    <text evidence="1 6">Belongs to the FMO family.</text>
</comment>
<keyword evidence="3 6" id="KW-0274">FAD</keyword>
<evidence type="ECO:0000313" key="8">
    <source>
        <dbReference type="Proteomes" id="UP000694941"/>
    </source>
</evidence>
<keyword evidence="2 6" id="KW-0285">Flavoprotein</keyword>
<reference evidence="9" key="1">
    <citation type="submission" date="2025-08" db="UniProtKB">
        <authorList>
            <consortium name="RefSeq"/>
        </authorList>
    </citation>
    <scope>IDENTIFICATION</scope>
    <source>
        <tissue evidence="9">Muscle</tissue>
    </source>
</reference>
<proteinExistence type="inferred from homology"/>
<keyword evidence="5 6" id="KW-0560">Oxidoreductase</keyword>
<evidence type="ECO:0000256" key="3">
    <source>
        <dbReference type="ARBA" id="ARBA00022827"/>
    </source>
</evidence>
<keyword evidence="7" id="KW-0472">Membrane</keyword>
<dbReference type="PIRSF" id="PIRSF000332">
    <property type="entry name" value="FMO"/>
    <property type="match status" value="1"/>
</dbReference>
<evidence type="ECO:0000256" key="7">
    <source>
        <dbReference type="SAM" id="Phobius"/>
    </source>
</evidence>
<dbReference type="InterPro" id="IPR020946">
    <property type="entry name" value="Flavin_mOase-like"/>
</dbReference>
<dbReference type="SUPFAM" id="SSF51905">
    <property type="entry name" value="FAD/NAD(P)-binding domain"/>
    <property type="match status" value="2"/>
</dbReference>
<gene>
    <name evidence="9" type="primary">LOC106474295</name>
</gene>
<keyword evidence="7" id="KW-0812">Transmembrane</keyword>
<dbReference type="InterPro" id="IPR000960">
    <property type="entry name" value="Flavin_mOase"/>
</dbReference>
<dbReference type="Pfam" id="PF13450">
    <property type="entry name" value="NAD_binding_8"/>
    <property type="match status" value="1"/>
</dbReference>
<evidence type="ECO:0000256" key="2">
    <source>
        <dbReference type="ARBA" id="ARBA00022630"/>
    </source>
</evidence>